<organism evidence="1 2">
    <name type="scientific">Parasedimentitalea maritima</name>
    <dbReference type="NCBI Taxonomy" id="2578117"/>
    <lineage>
        <taxon>Bacteria</taxon>
        <taxon>Pseudomonadati</taxon>
        <taxon>Pseudomonadota</taxon>
        <taxon>Alphaproteobacteria</taxon>
        <taxon>Rhodobacterales</taxon>
        <taxon>Paracoccaceae</taxon>
        <taxon>Parasedimentitalea</taxon>
    </lineage>
</organism>
<sequence>MDYLMNGGAVKVDEVSKDKQSKGSQDPVEEFYVLDPISKLGLILGSHRANTPTDAPLQGKVFHDLIAESRATFDVVVIDSAPLLPVVDTRYIAPLADVAVLCVRFGETSQMELRAAYHHLAGALRPETNLVSTLNFYEGSQQGYKYGGYYS</sequence>
<dbReference type="Gene3D" id="3.40.50.300">
    <property type="entry name" value="P-loop containing nucleotide triphosphate hydrolases"/>
    <property type="match status" value="1"/>
</dbReference>
<keyword evidence="1" id="KW-0808">Transferase</keyword>
<reference evidence="1 2" key="1">
    <citation type="submission" date="2019-05" db="EMBL/GenBank/DDBJ databases">
        <title>Draft genome sequence of Pelagicola sp. DSW4-44.</title>
        <authorList>
            <person name="Oh J."/>
        </authorList>
    </citation>
    <scope>NUCLEOTIDE SEQUENCE [LARGE SCALE GENOMIC DNA]</scope>
    <source>
        <strain evidence="1 2">DSW4-44</strain>
    </source>
</reference>
<protein>
    <submittedName>
        <fullName evidence="1">CpsD/CapB family tyrosine-protein kinase</fullName>
    </submittedName>
</protein>
<gene>
    <name evidence="1" type="ORF">FEE96_13470</name>
</gene>
<evidence type="ECO:0000313" key="1">
    <source>
        <dbReference type="EMBL" id="TLP62743.1"/>
    </source>
</evidence>
<dbReference type="EMBL" id="VAUA01000006">
    <property type="protein sequence ID" value="TLP62743.1"/>
    <property type="molecule type" value="Genomic_DNA"/>
</dbReference>
<dbReference type="InterPro" id="IPR027417">
    <property type="entry name" value="P-loop_NTPase"/>
</dbReference>
<evidence type="ECO:0000313" key="2">
    <source>
        <dbReference type="Proteomes" id="UP000305041"/>
    </source>
</evidence>
<dbReference type="GO" id="GO:0016301">
    <property type="term" value="F:kinase activity"/>
    <property type="evidence" value="ECO:0007669"/>
    <property type="project" value="UniProtKB-KW"/>
</dbReference>
<proteinExistence type="predicted"/>
<dbReference type="Proteomes" id="UP000305041">
    <property type="component" value="Unassembled WGS sequence"/>
</dbReference>
<dbReference type="RefSeq" id="WP_138163612.1">
    <property type="nucleotide sequence ID" value="NZ_VAUA01000006.1"/>
</dbReference>
<dbReference type="SUPFAM" id="SSF52540">
    <property type="entry name" value="P-loop containing nucleoside triphosphate hydrolases"/>
    <property type="match status" value="1"/>
</dbReference>
<name>A0ABY2UWB5_9RHOB</name>
<accession>A0ABY2UWB5</accession>
<comment type="caution">
    <text evidence="1">The sequence shown here is derived from an EMBL/GenBank/DDBJ whole genome shotgun (WGS) entry which is preliminary data.</text>
</comment>
<keyword evidence="2" id="KW-1185">Reference proteome</keyword>
<keyword evidence="1" id="KW-0418">Kinase</keyword>